<keyword evidence="3" id="KW-0998">Cell outer membrane</keyword>
<keyword evidence="5" id="KW-0732">Signal</keyword>
<keyword evidence="2" id="KW-0472">Membrane</keyword>
<feature type="domain" description="Secretin/TonB short N-terminal" evidence="6">
    <location>
        <begin position="67"/>
        <end position="118"/>
    </location>
</feature>
<dbReference type="AlphaFoldDB" id="A0A5E6YVW5"/>
<dbReference type="GO" id="GO:0019867">
    <property type="term" value="C:outer membrane"/>
    <property type="evidence" value="ECO:0007669"/>
    <property type="project" value="InterPro"/>
</dbReference>
<feature type="chain" id="PRO_5023065545" description="Secretin/TonB short N-terminal domain-containing protein" evidence="5">
    <location>
        <begin position="32"/>
        <end position="205"/>
    </location>
</feature>
<gene>
    <name evidence="7" type="ORF">PS685_02753</name>
</gene>
<evidence type="ECO:0000313" key="7">
    <source>
        <dbReference type="EMBL" id="VVN58252.1"/>
    </source>
</evidence>
<feature type="region of interest" description="Disordered" evidence="4">
    <location>
        <begin position="171"/>
        <end position="205"/>
    </location>
</feature>
<keyword evidence="1" id="KW-0813">Transport</keyword>
<dbReference type="Gene3D" id="3.55.50.30">
    <property type="match status" value="1"/>
</dbReference>
<evidence type="ECO:0000256" key="3">
    <source>
        <dbReference type="ARBA" id="ARBA00023237"/>
    </source>
</evidence>
<feature type="signal peptide" evidence="5">
    <location>
        <begin position="1"/>
        <end position="31"/>
    </location>
</feature>
<protein>
    <recommendedName>
        <fullName evidence="6">Secretin/TonB short N-terminal domain-containing protein</fullName>
    </recommendedName>
</protein>
<dbReference type="InterPro" id="IPR011662">
    <property type="entry name" value="Secretin/TonB_short_N"/>
</dbReference>
<dbReference type="Proteomes" id="UP000326437">
    <property type="component" value="Unassembled WGS sequence"/>
</dbReference>
<organism evidence="7 8">
    <name type="scientific">Pseudomonas fluorescens</name>
    <dbReference type="NCBI Taxonomy" id="294"/>
    <lineage>
        <taxon>Bacteria</taxon>
        <taxon>Pseudomonadati</taxon>
        <taxon>Pseudomonadota</taxon>
        <taxon>Gammaproteobacteria</taxon>
        <taxon>Pseudomonadales</taxon>
        <taxon>Pseudomonadaceae</taxon>
        <taxon>Pseudomonas</taxon>
    </lineage>
</organism>
<evidence type="ECO:0000256" key="5">
    <source>
        <dbReference type="SAM" id="SignalP"/>
    </source>
</evidence>
<evidence type="ECO:0000256" key="4">
    <source>
        <dbReference type="SAM" id="MobiDB-lite"/>
    </source>
</evidence>
<evidence type="ECO:0000256" key="1">
    <source>
        <dbReference type="ARBA" id="ARBA00022448"/>
    </source>
</evidence>
<dbReference type="SMART" id="SM00965">
    <property type="entry name" value="STN"/>
    <property type="match status" value="1"/>
</dbReference>
<proteinExistence type="predicted"/>
<evidence type="ECO:0000259" key="6">
    <source>
        <dbReference type="SMART" id="SM00965"/>
    </source>
</evidence>
<sequence length="205" mass="21538" precursor="true">MPSSRLRCVSVARYRSLSLALLLGLPALAIAASPAADTPISRQQLHFQIPAQPLASALIAFSQQSGWQVSAESTVLNGLTSSPVDASTSPEKALAHLLRGTGMLWEVTSSDSASILPPAQSDVLQIKSTPITAMEPVFQGEQVIDRQMIEDLPSGNGDITSLLRTNPNVQFDNSQLSSKTRGKSPPPISASTAHGPGRTCLSLTA</sequence>
<dbReference type="EMBL" id="CABVHO010000029">
    <property type="protein sequence ID" value="VVN58252.1"/>
    <property type="molecule type" value="Genomic_DNA"/>
</dbReference>
<accession>A0A5E6YVW5</accession>
<name>A0A5E6YVW5_PSEFL</name>
<evidence type="ECO:0000313" key="8">
    <source>
        <dbReference type="Proteomes" id="UP000326437"/>
    </source>
</evidence>
<evidence type="ECO:0000256" key="2">
    <source>
        <dbReference type="ARBA" id="ARBA00023136"/>
    </source>
</evidence>
<reference evidence="7 8" key="1">
    <citation type="submission" date="2019-09" db="EMBL/GenBank/DDBJ databases">
        <authorList>
            <person name="Chandra G."/>
            <person name="Truman W A."/>
        </authorList>
    </citation>
    <scope>NUCLEOTIDE SEQUENCE [LARGE SCALE GENOMIC DNA]</scope>
    <source>
        <strain evidence="7">PS685</strain>
    </source>
</reference>
<dbReference type="RefSeq" id="WP_240055609.1">
    <property type="nucleotide sequence ID" value="NZ_CABVHO010000029.1"/>
</dbReference>